<name>A0A0A2MGL2_9FLAO</name>
<sequence>MRSVSYEPYPAILLPDGSGTTPVINNEIVFSFDEVYAQNNRQQWVKVNTTDLFDPMPDPYTGSIIRSLVKDGKSSITEGSKKHKILKYLNPSRKIAVDKEDIKEMHTWLKKKLIVQQLDTIKINISRVTIYTSPQSGKLIRKTIDDKKIILLN</sequence>
<organism evidence="1 2">
    <name type="scientific">Flavobacterium subsaxonicum WB 4.1-42 = DSM 21790</name>
    <dbReference type="NCBI Taxonomy" id="1121898"/>
    <lineage>
        <taxon>Bacteria</taxon>
        <taxon>Pseudomonadati</taxon>
        <taxon>Bacteroidota</taxon>
        <taxon>Flavobacteriia</taxon>
        <taxon>Flavobacteriales</taxon>
        <taxon>Flavobacteriaceae</taxon>
        <taxon>Flavobacterium</taxon>
    </lineage>
</organism>
<evidence type="ECO:0000313" key="2">
    <source>
        <dbReference type="Proteomes" id="UP000030111"/>
    </source>
</evidence>
<dbReference type="EMBL" id="JRLY01000015">
    <property type="protein sequence ID" value="KGO91807.1"/>
    <property type="molecule type" value="Genomic_DNA"/>
</dbReference>
<reference evidence="1 2" key="1">
    <citation type="submission" date="2013-09" db="EMBL/GenBank/DDBJ databases">
        <authorList>
            <person name="Zeng Z."/>
            <person name="Chen C."/>
        </authorList>
    </citation>
    <scope>NUCLEOTIDE SEQUENCE [LARGE SCALE GENOMIC DNA]</scope>
    <source>
        <strain evidence="1 2">WB 4.1-42</strain>
    </source>
</reference>
<accession>A0A0A2MGL2</accession>
<evidence type="ECO:0000313" key="1">
    <source>
        <dbReference type="EMBL" id="KGO91807.1"/>
    </source>
</evidence>
<comment type="caution">
    <text evidence="1">The sequence shown here is derived from an EMBL/GenBank/DDBJ whole genome shotgun (WGS) entry which is preliminary data.</text>
</comment>
<proteinExistence type="predicted"/>
<dbReference type="Proteomes" id="UP000030111">
    <property type="component" value="Unassembled WGS sequence"/>
</dbReference>
<gene>
    <name evidence="1" type="ORF">Q766_16360</name>
</gene>
<dbReference type="STRING" id="1121898.GCA_000422725_03748"/>
<protein>
    <submittedName>
        <fullName evidence="1">Uncharacterized protein</fullName>
    </submittedName>
</protein>
<keyword evidence="2" id="KW-1185">Reference proteome</keyword>
<dbReference type="AlphaFoldDB" id="A0A0A2MGL2"/>